<keyword evidence="6" id="KW-1185">Reference proteome</keyword>
<dbReference type="CDD" id="cd05233">
    <property type="entry name" value="SDR_c"/>
    <property type="match status" value="1"/>
</dbReference>
<dbReference type="PRINTS" id="PR00081">
    <property type="entry name" value="GDHRDH"/>
</dbReference>
<protein>
    <submittedName>
        <fullName evidence="3">Glucose 1-dehydrogenase</fullName>
        <ecNumber evidence="3">1.1.1.47</ecNumber>
    </submittedName>
    <submittedName>
        <fullName evidence="4">NAD(P)-dependent dehydrogenase (Short-subunit alcohol dehydrogenase family)</fullName>
    </submittedName>
</protein>
<dbReference type="Proteomes" id="UP000294641">
    <property type="component" value="Unassembled WGS sequence"/>
</dbReference>
<organism evidence="3 5">
    <name type="scientific">Kurthia zopfii</name>
    <dbReference type="NCBI Taxonomy" id="1650"/>
    <lineage>
        <taxon>Bacteria</taxon>
        <taxon>Bacillati</taxon>
        <taxon>Bacillota</taxon>
        <taxon>Bacilli</taxon>
        <taxon>Bacillales</taxon>
        <taxon>Caryophanaceae</taxon>
        <taxon>Kurthia</taxon>
    </lineage>
</organism>
<reference evidence="4 6" key="2">
    <citation type="submission" date="2019-03" db="EMBL/GenBank/DDBJ databases">
        <title>Genomic Encyclopedia of Type Strains, Phase IV (KMG-IV): sequencing the most valuable type-strain genomes for metagenomic binning, comparative biology and taxonomic classification.</title>
        <authorList>
            <person name="Goeker M."/>
        </authorList>
    </citation>
    <scope>NUCLEOTIDE SEQUENCE [LARGE SCALE GENOMIC DNA]</scope>
    <source>
        <strain evidence="4 6">DSM 20580</strain>
    </source>
</reference>
<dbReference type="PANTHER" id="PTHR24321:SF8">
    <property type="entry name" value="ESTRADIOL 17-BETA-DEHYDROGENASE 8-RELATED"/>
    <property type="match status" value="1"/>
</dbReference>
<dbReference type="EMBL" id="UGNP01000001">
    <property type="protein sequence ID" value="STX11186.1"/>
    <property type="molecule type" value="Genomic_DNA"/>
</dbReference>
<dbReference type="Gene3D" id="3.40.50.720">
    <property type="entry name" value="NAD(P)-binding Rossmann-like Domain"/>
    <property type="match status" value="1"/>
</dbReference>
<dbReference type="OrthoDB" id="9803333at2"/>
<dbReference type="PANTHER" id="PTHR24321">
    <property type="entry name" value="DEHYDROGENASES, SHORT CHAIN"/>
    <property type="match status" value="1"/>
</dbReference>
<dbReference type="GO" id="GO:0008206">
    <property type="term" value="P:bile acid metabolic process"/>
    <property type="evidence" value="ECO:0007669"/>
    <property type="project" value="UniProtKB-ARBA"/>
</dbReference>
<dbReference type="PRINTS" id="PR00080">
    <property type="entry name" value="SDRFAMILY"/>
</dbReference>
<dbReference type="AlphaFoldDB" id="A0A8B4QEJ4"/>
<evidence type="ECO:0000256" key="1">
    <source>
        <dbReference type="ARBA" id="ARBA00006484"/>
    </source>
</evidence>
<evidence type="ECO:0000256" key="2">
    <source>
        <dbReference type="ARBA" id="ARBA00023002"/>
    </source>
</evidence>
<comment type="caution">
    <text evidence="3">The sequence shown here is derived from an EMBL/GenBank/DDBJ whole genome shotgun (WGS) entry which is preliminary data.</text>
</comment>
<name>A0A8B4QEJ4_9BACL</name>
<dbReference type="InterPro" id="IPR036291">
    <property type="entry name" value="NAD(P)-bd_dom_sf"/>
</dbReference>
<evidence type="ECO:0000313" key="6">
    <source>
        <dbReference type="Proteomes" id="UP000294641"/>
    </source>
</evidence>
<evidence type="ECO:0000313" key="3">
    <source>
        <dbReference type="EMBL" id="STX11186.1"/>
    </source>
</evidence>
<reference evidence="3 5" key="1">
    <citation type="submission" date="2018-06" db="EMBL/GenBank/DDBJ databases">
        <authorList>
            <consortium name="Pathogen Informatics"/>
            <person name="Doyle S."/>
        </authorList>
    </citation>
    <scope>NUCLEOTIDE SEQUENCE [LARGE SCALE GENOMIC DNA]</scope>
    <source>
        <strain evidence="3 5">NCTC10597</strain>
    </source>
</reference>
<dbReference type="InterPro" id="IPR002347">
    <property type="entry name" value="SDR_fam"/>
</dbReference>
<dbReference type="GO" id="GO:0047936">
    <property type="term" value="F:glucose 1-dehydrogenase [NAD(P)+] activity"/>
    <property type="evidence" value="ECO:0007669"/>
    <property type="project" value="UniProtKB-EC"/>
</dbReference>
<dbReference type="EC" id="1.1.1.47" evidence="3"/>
<sequence>MTRLVNKVAIITGSGAGIGKEIARSYAKEGAKVVIADFNEEALNATVAELTAEGFEAFGVKVNVAVEEDVNRMVDDAIAHFSKVDILVNNAGVGDQMQAAANVQDATWSRVIDINLTGVMRAMRKVIPHFIENGGGTIVNMASISGLTGGRGGLAYTAVKHAVVGMTKNVASQYGPQGIRCNTIAPAQIATNFAANMQDMDQFGLEVATRGVNLMPKVGTVEEVSNIAIFLASDESSLINGVALAADAGWSAY</sequence>
<evidence type="ECO:0000313" key="4">
    <source>
        <dbReference type="EMBL" id="TDR34213.1"/>
    </source>
</evidence>
<gene>
    <name evidence="4" type="ORF">DFR61_1415</name>
    <name evidence="3" type="ORF">NCTC10597_02995</name>
</gene>
<dbReference type="EMBL" id="SNZG01000041">
    <property type="protein sequence ID" value="TDR34213.1"/>
    <property type="molecule type" value="Genomic_DNA"/>
</dbReference>
<evidence type="ECO:0000313" key="5">
    <source>
        <dbReference type="Proteomes" id="UP000254330"/>
    </source>
</evidence>
<accession>A0A8B4QEJ4</accession>
<dbReference type="RefSeq" id="WP_109350650.1">
    <property type="nucleotide sequence ID" value="NZ_BJUE01000047.1"/>
</dbReference>
<dbReference type="FunFam" id="3.40.50.720:FF:000084">
    <property type="entry name" value="Short-chain dehydrogenase reductase"/>
    <property type="match status" value="1"/>
</dbReference>
<dbReference type="Pfam" id="PF13561">
    <property type="entry name" value="adh_short_C2"/>
    <property type="match status" value="1"/>
</dbReference>
<dbReference type="SUPFAM" id="SSF51735">
    <property type="entry name" value="NAD(P)-binding Rossmann-fold domains"/>
    <property type="match status" value="1"/>
</dbReference>
<dbReference type="Proteomes" id="UP000254330">
    <property type="component" value="Unassembled WGS sequence"/>
</dbReference>
<comment type="similarity">
    <text evidence="1">Belongs to the short-chain dehydrogenases/reductases (SDR) family.</text>
</comment>
<proteinExistence type="inferred from homology"/>
<keyword evidence="2 3" id="KW-0560">Oxidoreductase</keyword>